<organism evidence="4 5">
    <name type="scientific">Trametes pubescens</name>
    <name type="common">White-rot fungus</name>
    <dbReference type="NCBI Taxonomy" id="154538"/>
    <lineage>
        <taxon>Eukaryota</taxon>
        <taxon>Fungi</taxon>
        <taxon>Dikarya</taxon>
        <taxon>Basidiomycota</taxon>
        <taxon>Agaricomycotina</taxon>
        <taxon>Agaricomycetes</taxon>
        <taxon>Polyporales</taxon>
        <taxon>Polyporaceae</taxon>
        <taxon>Trametes</taxon>
    </lineage>
</organism>
<dbReference type="OrthoDB" id="1930760at2759"/>
<evidence type="ECO:0000313" key="5">
    <source>
        <dbReference type="Proteomes" id="UP000184267"/>
    </source>
</evidence>
<evidence type="ECO:0000259" key="3">
    <source>
        <dbReference type="Pfam" id="PF10277"/>
    </source>
</evidence>
<dbReference type="GO" id="GO:0016491">
    <property type="term" value="F:oxidoreductase activity"/>
    <property type="evidence" value="ECO:0007669"/>
    <property type="project" value="InterPro"/>
</dbReference>
<dbReference type="CDD" id="cd03024">
    <property type="entry name" value="DsbA_FrnE"/>
    <property type="match status" value="1"/>
</dbReference>
<sequence>MKPGVVSLVVISDIVRPRLLLRPPAQVSERQRELQKAIKEVDDCGLTIKVEHRPFLLHPTMEEDQVIDRATFYREKFGEEKLKQIKQMVTSRAEDVGVEIRFDGQLCQTIRAHRLLRKAFEVGGQELQEKVQDVLFYTYFTEGKDVSDLEYLTDLADTAGVLTKDQALEFFKSDEYRTEVEHMANEARKKGVTGVPFTIINGKWAVSGGQTSDVYTQDGNIAYISDVGADILKPLFIVGCTITGLSFFLSSAIERTLRHQGRLVANMRRRERILASLAVFFAFVGMCGLILLSIFDTKRFTKQHRVFLLVFIVGVGMSAIFTVIEYRWLSHDFVELRKLKTLYIVKGIIAAILIILAIAFAITLFEAIDPGEWTISFGFTFYLLTFFFDLRMSKGVHKGELSRERLLAMQQNGQSIAATREANQGNGAMPGGHPDQVHGYGNGNGAGTNEYGNGAGTNGYAPGTAGVAGDAQMSHANGPATFGNGNAPIAHPANTHAANGASVGYP</sequence>
<evidence type="ECO:0000256" key="2">
    <source>
        <dbReference type="SAM" id="Phobius"/>
    </source>
</evidence>
<comment type="caution">
    <text evidence="4">The sequence shown here is derived from an EMBL/GenBank/DDBJ whole genome shotgun (WGS) entry which is preliminary data.</text>
</comment>
<dbReference type="PANTHER" id="PTHR13887:SF41">
    <property type="entry name" value="THIOREDOXIN SUPERFAMILY PROTEIN"/>
    <property type="match status" value="1"/>
</dbReference>
<dbReference type="Proteomes" id="UP000184267">
    <property type="component" value="Unassembled WGS sequence"/>
</dbReference>
<feature type="region of interest" description="Disordered" evidence="1">
    <location>
        <begin position="423"/>
        <end position="445"/>
    </location>
</feature>
<feature type="transmembrane region" description="Helical" evidence="2">
    <location>
        <begin position="235"/>
        <end position="253"/>
    </location>
</feature>
<feature type="transmembrane region" description="Helical" evidence="2">
    <location>
        <begin position="273"/>
        <end position="295"/>
    </location>
</feature>
<feature type="transmembrane region" description="Helical" evidence="2">
    <location>
        <begin position="341"/>
        <end position="365"/>
    </location>
</feature>
<keyword evidence="2" id="KW-0472">Membrane</keyword>
<evidence type="ECO:0000313" key="4">
    <source>
        <dbReference type="EMBL" id="OJT07199.1"/>
    </source>
</evidence>
<dbReference type="InterPro" id="IPR036249">
    <property type="entry name" value="Thioredoxin-like_sf"/>
</dbReference>
<protein>
    <recommendedName>
        <fullName evidence="3">CWH43-like N-terminal domain-containing protein</fullName>
    </recommendedName>
</protein>
<dbReference type="AlphaFoldDB" id="A0A1M2VHY0"/>
<accession>A0A1M2VHY0</accession>
<evidence type="ECO:0000256" key="1">
    <source>
        <dbReference type="SAM" id="MobiDB-lite"/>
    </source>
</evidence>
<name>A0A1M2VHY0_TRAPU</name>
<feature type="region of interest" description="Disordered" evidence="1">
    <location>
        <begin position="477"/>
        <end position="506"/>
    </location>
</feature>
<reference evidence="4 5" key="1">
    <citation type="submission" date="2016-10" db="EMBL/GenBank/DDBJ databases">
        <title>Genome sequence of the basidiomycete white-rot fungus Trametes pubescens.</title>
        <authorList>
            <person name="Makela M.R."/>
            <person name="Granchi Z."/>
            <person name="Peng M."/>
            <person name="De Vries R.P."/>
            <person name="Grigoriev I."/>
            <person name="Riley R."/>
            <person name="Hilden K."/>
        </authorList>
    </citation>
    <scope>NUCLEOTIDE SEQUENCE [LARGE SCALE GENOMIC DNA]</scope>
    <source>
        <strain evidence="4 5">FBCC735</strain>
    </source>
</reference>
<feature type="transmembrane region" description="Helical" evidence="2">
    <location>
        <begin position="371"/>
        <end position="388"/>
    </location>
</feature>
<dbReference type="Pfam" id="PF10277">
    <property type="entry name" value="Frag1"/>
    <property type="match status" value="1"/>
</dbReference>
<dbReference type="Gene3D" id="3.40.30.10">
    <property type="entry name" value="Glutaredoxin"/>
    <property type="match status" value="1"/>
</dbReference>
<gene>
    <name evidence="4" type="ORF">TRAPUB_1929</name>
</gene>
<keyword evidence="2" id="KW-0812">Transmembrane</keyword>
<proteinExistence type="predicted"/>
<dbReference type="PANTHER" id="PTHR13887">
    <property type="entry name" value="GLUTATHIONE S-TRANSFERASE KAPPA"/>
    <property type="match status" value="1"/>
</dbReference>
<keyword evidence="5" id="KW-1185">Reference proteome</keyword>
<dbReference type="STRING" id="154538.A0A1M2VHY0"/>
<feature type="transmembrane region" description="Helical" evidence="2">
    <location>
        <begin position="307"/>
        <end position="329"/>
    </location>
</feature>
<dbReference type="SUPFAM" id="SSF52833">
    <property type="entry name" value="Thioredoxin-like"/>
    <property type="match status" value="1"/>
</dbReference>
<dbReference type="EMBL" id="MNAD01001209">
    <property type="protein sequence ID" value="OJT07199.1"/>
    <property type="molecule type" value="Genomic_DNA"/>
</dbReference>
<feature type="domain" description="CWH43-like N-terminal" evidence="3">
    <location>
        <begin position="204"/>
        <end position="391"/>
    </location>
</feature>
<dbReference type="InterPro" id="IPR019402">
    <property type="entry name" value="CWH43_N"/>
</dbReference>
<keyword evidence="2" id="KW-1133">Transmembrane helix</keyword>